<dbReference type="Proteomes" id="UP000182058">
    <property type="component" value="Chromosome I"/>
</dbReference>
<sequence length="354" mass="37989">MSIKKIRPDSAPVAIDHSHIQRSKIRHIDFYAYLLVVSMALFSGGASAAYNLILSDLSSGYSNCSYTDTSETYATFNLTIQYKSTSGHLGGRNFWSRGVMLYTYDANGVLQESSAVASGMWLNNVGYSFFYEGNGYTMYQGQNSGGSWISPSAMTANVSFSVLKSKIAAWPAVGVRAGNYTNMNDVGEVAGVAYIGPKSKGSCTVVVDPEFPPPAVPPTVTMTAPDWDLGELPAGEETVLTLPATKDQLCFSYEGSTAITNQKYLINATNSNGFSPTGGYLLKSLEDSSQTVPYTLTLDNSIDSVSLPNAQSRLFSLDAGGRTCFTPTFKAQPDKKVKAGAYSDILTFTVVTKP</sequence>
<dbReference type="GeneID" id="96621314"/>
<protein>
    <recommendedName>
        <fullName evidence="4">Fimbrial protein</fullName>
    </recommendedName>
</protein>
<keyword evidence="3" id="KW-1185">Reference proteome</keyword>
<evidence type="ECO:0008006" key="4">
    <source>
        <dbReference type="Google" id="ProtNLM"/>
    </source>
</evidence>
<dbReference type="EMBL" id="LT629795">
    <property type="protein sequence ID" value="SDU68005.1"/>
    <property type="molecule type" value="Genomic_DNA"/>
</dbReference>
<feature type="transmembrane region" description="Helical" evidence="1">
    <location>
        <begin position="30"/>
        <end position="53"/>
    </location>
</feature>
<gene>
    <name evidence="2" type="ORF">SAMN04490201_3745</name>
</gene>
<evidence type="ECO:0000313" key="3">
    <source>
        <dbReference type="Proteomes" id="UP000182058"/>
    </source>
</evidence>
<keyword evidence="1" id="KW-1133">Transmembrane helix</keyword>
<dbReference type="RefSeq" id="WP_048351619.1">
    <property type="nucleotide sequence ID" value="NZ_CP049044.1"/>
</dbReference>
<reference evidence="2 3" key="1">
    <citation type="submission" date="2016-10" db="EMBL/GenBank/DDBJ databases">
        <authorList>
            <person name="Varghese N."/>
            <person name="Submissions S."/>
        </authorList>
    </citation>
    <scope>NUCLEOTIDE SEQUENCE [LARGE SCALE GENOMIC DNA]</scope>
    <source>
        <strain evidence="2 3">BS3667</strain>
    </source>
</reference>
<organism evidence="2 3">
    <name type="scientific">Pseudomonas psychrophila</name>
    <dbReference type="NCBI Taxonomy" id="122355"/>
    <lineage>
        <taxon>Bacteria</taxon>
        <taxon>Pseudomonadati</taxon>
        <taxon>Pseudomonadota</taxon>
        <taxon>Gammaproteobacteria</taxon>
        <taxon>Pseudomonadales</taxon>
        <taxon>Pseudomonadaceae</taxon>
        <taxon>Pseudomonas</taxon>
    </lineage>
</organism>
<keyword evidence="1" id="KW-0812">Transmembrane</keyword>
<accession>A0ABY0W4W7</accession>
<evidence type="ECO:0000256" key="1">
    <source>
        <dbReference type="SAM" id="Phobius"/>
    </source>
</evidence>
<keyword evidence="1" id="KW-0472">Membrane</keyword>
<proteinExistence type="predicted"/>
<name>A0ABY0W4W7_9PSED</name>
<evidence type="ECO:0000313" key="2">
    <source>
        <dbReference type="EMBL" id="SDU68005.1"/>
    </source>
</evidence>